<evidence type="ECO:0000256" key="1">
    <source>
        <dbReference type="ARBA" id="ARBA00022737"/>
    </source>
</evidence>
<dbReference type="RefSeq" id="WP_203657270.1">
    <property type="nucleotide sequence ID" value="NZ_BONR01000007.1"/>
</dbReference>
<dbReference type="Proteomes" id="UP000652354">
    <property type="component" value="Unassembled WGS sequence"/>
</dbReference>
<feature type="domain" description="Teneurin-like YD-shell" evidence="2">
    <location>
        <begin position="7"/>
        <end position="97"/>
    </location>
</feature>
<dbReference type="NCBIfam" id="TIGR03696">
    <property type="entry name" value="Rhs_assc_core"/>
    <property type="match status" value="1"/>
</dbReference>
<evidence type="ECO:0000313" key="3">
    <source>
        <dbReference type="EMBL" id="GIG55599.1"/>
    </source>
</evidence>
<dbReference type="InterPro" id="IPR056823">
    <property type="entry name" value="TEN-like_YD-shell"/>
</dbReference>
<dbReference type="Pfam" id="PF25023">
    <property type="entry name" value="TEN_YD-shell"/>
    <property type="match status" value="1"/>
</dbReference>
<dbReference type="InterPro" id="IPR022385">
    <property type="entry name" value="Rhs_assc_core"/>
</dbReference>
<gene>
    <name evidence="3" type="ORF">Dac01nite_23510</name>
</gene>
<keyword evidence="1" id="KW-0677">Repeat</keyword>
<accession>A0A919UHL6</accession>
<keyword evidence="4" id="KW-1185">Reference proteome</keyword>
<dbReference type="InterPro" id="IPR050708">
    <property type="entry name" value="T6SS_VgrG/RHS"/>
</dbReference>
<name>A0A919UHL6_9MICO</name>
<organism evidence="3 4">
    <name type="scientific">Demequina activiva</name>
    <dbReference type="NCBI Taxonomy" id="1582364"/>
    <lineage>
        <taxon>Bacteria</taxon>
        <taxon>Bacillati</taxon>
        <taxon>Actinomycetota</taxon>
        <taxon>Actinomycetes</taxon>
        <taxon>Micrococcales</taxon>
        <taxon>Demequinaceae</taxon>
        <taxon>Demequina</taxon>
    </lineage>
</organism>
<evidence type="ECO:0000313" key="4">
    <source>
        <dbReference type="Proteomes" id="UP000652354"/>
    </source>
</evidence>
<dbReference type="AlphaFoldDB" id="A0A919UHL6"/>
<sequence length="353" mass="36473">MTVLLGDVQGSAQVAIAADGTVTRNAYTPYGVTRGTDALVTERGWLGQVEDDTTGLTYLNARYYDPAVGRFLSPDPLMSPGDPRTLDPYRYADNNPVSYTDASGLKPDCGATTKCQAYNNAPSMNDVVQGVYHPPAKPDDGIAAKWDSGKGDSSQAVASVLPAALDDYLPCGVGGDPAQCIVDQGRHVVELGRSLNAYVEQGVVLGRVVLENASVRRGIAIASHLESLGPTWRVIGTAASLVDSHNRLTDTGLSSELNSLEQAAFVVLRAAVGEVGGQVGAQSARTAAASETAGAAVSCSGGGPIGAGACGAAVQFGASAVGGVAGDAAATWAFDRAVETWGRRYLDWRPWKN</sequence>
<dbReference type="Gene3D" id="2.180.10.10">
    <property type="entry name" value="RHS repeat-associated core"/>
    <property type="match status" value="1"/>
</dbReference>
<dbReference type="PANTHER" id="PTHR32305:SF17">
    <property type="entry name" value="TRNA NUCLEASE WAPA"/>
    <property type="match status" value="1"/>
</dbReference>
<dbReference type="EMBL" id="BONR01000007">
    <property type="protein sequence ID" value="GIG55599.1"/>
    <property type="molecule type" value="Genomic_DNA"/>
</dbReference>
<protein>
    <recommendedName>
        <fullName evidence="2">Teneurin-like YD-shell domain-containing protein</fullName>
    </recommendedName>
</protein>
<dbReference type="PANTHER" id="PTHR32305">
    <property type="match status" value="1"/>
</dbReference>
<comment type="caution">
    <text evidence="3">The sequence shown here is derived from an EMBL/GenBank/DDBJ whole genome shotgun (WGS) entry which is preliminary data.</text>
</comment>
<evidence type="ECO:0000259" key="2">
    <source>
        <dbReference type="Pfam" id="PF25023"/>
    </source>
</evidence>
<reference evidence="3" key="1">
    <citation type="submission" date="2021-01" db="EMBL/GenBank/DDBJ databases">
        <title>Whole genome shotgun sequence of Demequina activiva NBRC 110675.</title>
        <authorList>
            <person name="Komaki H."/>
            <person name="Tamura T."/>
        </authorList>
    </citation>
    <scope>NUCLEOTIDE SEQUENCE</scope>
    <source>
        <strain evidence="3">NBRC 110675</strain>
    </source>
</reference>
<proteinExistence type="predicted"/>